<organism evidence="1 2">
    <name type="scientific">Neophaeococcomyces mojaviensis</name>
    <dbReference type="NCBI Taxonomy" id="3383035"/>
    <lineage>
        <taxon>Eukaryota</taxon>
        <taxon>Fungi</taxon>
        <taxon>Dikarya</taxon>
        <taxon>Ascomycota</taxon>
        <taxon>Pezizomycotina</taxon>
        <taxon>Eurotiomycetes</taxon>
        <taxon>Chaetothyriomycetidae</taxon>
        <taxon>Chaetothyriales</taxon>
        <taxon>Chaetothyriales incertae sedis</taxon>
        <taxon>Neophaeococcomyces</taxon>
    </lineage>
</organism>
<comment type="caution">
    <text evidence="1">The sequence shown here is derived from an EMBL/GenBank/DDBJ whole genome shotgun (WGS) entry which is preliminary data.</text>
</comment>
<dbReference type="Proteomes" id="UP001172386">
    <property type="component" value="Unassembled WGS sequence"/>
</dbReference>
<accession>A0ACC3AD97</accession>
<protein>
    <submittedName>
        <fullName evidence="1">Uncharacterized protein</fullName>
    </submittedName>
</protein>
<proteinExistence type="predicted"/>
<dbReference type="EMBL" id="JAPDRQ010000035">
    <property type="protein sequence ID" value="KAJ9659954.1"/>
    <property type="molecule type" value="Genomic_DNA"/>
</dbReference>
<reference evidence="1" key="1">
    <citation type="submission" date="2022-10" db="EMBL/GenBank/DDBJ databases">
        <title>Culturing micro-colonial fungi from biological soil crusts in the Mojave desert and describing Neophaeococcomyces mojavensis, and introducing the new genera and species Taxawa tesnikishii.</title>
        <authorList>
            <person name="Kurbessoian T."/>
            <person name="Stajich J.E."/>
        </authorList>
    </citation>
    <scope>NUCLEOTIDE SEQUENCE</scope>
    <source>
        <strain evidence="1">JES_112</strain>
    </source>
</reference>
<evidence type="ECO:0000313" key="2">
    <source>
        <dbReference type="Proteomes" id="UP001172386"/>
    </source>
</evidence>
<evidence type="ECO:0000313" key="1">
    <source>
        <dbReference type="EMBL" id="KAJ9659954.1"/>
    </source>
</evidence>
<name>A0ACC3AD97_9EURO</name>
<sequence>MSQPKSVRWGIMATGGIAQTFTKDLLVDPKTRGVNDIVHLVTAAASSSSKASAEKFISSYVDGKQGDTKATAYGSYKELVQDPNVDIIYVATPHSHHYQNCRLALEHSKPILCEKALTVNADQAKILVEEAKKRNLFFMEAVWTRYFPLSIEIRKAIQDGKIGEVLKVSADLSIGAIPEDSFDVAHRMVNKDLAGGVLLDLGIYSLTWLFQTIYHTLPKEKRQAPKVVGALMTSEPRTGADEATTMLLDFPVSTPTGKSRTHGIATAALRTHFDHERDTEQATPAVRIFGDEGEIQVFGPIYRPSRYRITYTKKGDNKQPFEDKEHEFPGGIHGMSWEADEAARCFLAGKLESESMPWSESITIMETMDEVRKLGGLTYPETIETTKYPMDMKAKQPEHVQTVNRD</sequence>
<keyword evidence="2" id="KW-1185">Reference proteome</keyword>
<gene>
    <name evidence="1" type="ORF">H2198_002844</name>
</gene>